<reference evidence="4" key="1">
    <citation type="journal article" date="2020" name="Microorganisms">
        <title>Reliable Identification of Environmental Pseudomonas Isolates Using the rpoD Gene.</title>
        <authorList>
            <consortium name="The Broad Institute Genome Sequencing Platform"/>
            <person name="Girard L."/>
            <person name="Lood C."/>
            <person name="Rokni-Zadeh H."/>
            <person name="van Noort V."/>
            <person name="Lavigne R."/>
            <person name="De Mot R."/>
        </authorList>
    </citation>
    <scope>NUCLEOTIDE SEQUENCE</scope>
    <source>
        <strain evidence="4">BW13M1</strain>
    </source>
</reference>
<name>A0A923K1A3_9PSED</name>
<dbReference type="InterPro" id="IPR001173">
    <property type="entry name" value="Glyco_trans_2-like"/>
</dbReference>
<organism evidence="4">
    <name type="scientific">Pseudomonas peradeniyensis</name>
    <dbReference type="NCBI Taxonomy" id="2745488"/>
    <lineage>
        <taxon>Bacteria</taxon>
        <taxon>Pseudomonadati</taxon>
        <taxon>Pseudomonadota</taxon>
        <taxon>Gammaproteobacteria</taxon>
        <taxon>Pseudomonadales</taxon>
        <taxon>Pseudomonadaceae</taxon>
        <taxon>Pseudomonas</taxon>
    </lineage>
</organism>
<dbReference type="AlphaFoldDB" id="A0A923K1A3"/>
<reference evidence="4" key="2">
    <citation type="submission" date="2020-07" db="EMBL/GenBank/DDBJ databases">
        <authorList>
            <person name="Lood C."/>
            <person name="Girard L."/>
        </authorList>
    </citation>
    <scope>NUCLEOTIDE SEQUENCE</scope>
    <source>
        <strain evidence="4">BW13M1</strain>
    </source>
</reference>
<feature type="transmembrane region" description="Helical" evidence="2">
    <location>
        <begin position="285"/>
        <end position="304"/>
    </location>
</feature>
<keyword evidence="1" id="KW-1003">Cell membrane</keyword>
<dbReference type="Pfam" id="PF00535">
    <property type="entry name" value="Glycos_transf_2"/>
    <property type="match status" value="1"/>
</dbReference>
<dbReference type="RefSeq" id="WP_186733266.1">
    <property type="nucleotide sequence ID" value="NZ_JABWRJ020000001.1"/>
</dbReference>
<proteinExistence type="predicted"/>
<comment type="caution">
    <text evidence="4">The sequence shown here is derived from an EMBL/GenBank/DDBJ whole genome shotgun (WGS) entry which is preliminary data.</text>
</comment>
<sequence length="327" mass="36585">MYKNLLVAVVIPCYNEEQKIANVISTMPSLVDRIYLVDDASQDDSIAVAEFTARETSKDIVIIRQPMNSGVGAAICQGYKHAYADNFDLVAVMAGDGQMDPEDLECLLDPLASGQADYAKGNRFKAATGDKIPTVRLFGNLVLSALTKIVSGYWHVSDTQCGYTVINRAALGAVQWDEVYPRYGCPNDILTRLNIVEMRVIEVSVKPRYGVNWTSKMKVSRVIFPILALMWNLFVHRMYRKYIYMSGHPIVLYYLAGALFMGLSALLFSYLLIKWAITGAIPMGALIMFSTTLSVTIQLILNAFSLDFQVNKDLCVEVRRVRPRHVN</sequence>
<dbReference type="Gene3D" id="3.90.550.10">
    <property type="entry name" value="Spore Coat Polysaccharide Biosynthesis Protein SpsA, Chain A"/>
    <property type="match status" value="1"/>
</dbReference>
<dbReference type="InterPro" id="IPR050256">
    <property type="entry name" value="Glycosyltransferase_2"/>
</dbReference>
<dbReference type="CDD" id="cd04179">
    <property type="entry name" value="DPM_DPG-synthase_like"/>
    <property type="match status" value="1"/>
</dbReference>
<feature type="transmembrane region" description="Helical" evidence="2">
    <location>
        <begin position="251"/>
        <end position="273"/>
    </location>
</feature>
<dbReference type="SUPFAM" id="SSF53448">
    <property type="entry name" value="Nucleotide-diphospho-sugar transferases"/>
    <property type="match status" value="1"/>
</dbReference>
<keyword evidence="2" id="KW-1133">Transmembrane helix</keyword>
<keyword evidence="2" id="KW-0812">Transmembrane</keyword>
<dbReference type="EMBL" id="JABWRJ010000012">
    <property type="protein sequence ID" value="MBC3446376.1"/>
    <property type="molecule type" value="Genomic_DNA"/>
</dbReference>
<feature type="domain" description="Glycosyltransferase 2-like" evidence="3">
    <location>
        <begin position="9"/>
        <end position="171"/>
    </location>
</feature>
<evidence type="ECO:0000313" key="4">
    <source>
        <dbReference type="EMBL" id="MBC3446376.1"/>
    </source>
</evidence>
<evidence type="ECO:0000256" key="2">
    <source>
        <dbReference type="SAM" id="Phobius"/>
    </source>
</evidence>
<dbReference type="PANTHER" id="PTHR48090:SF7">
    <property type="entry name" value="RFBJ PROTEIN"/>
    <property type="match status" value="1"/>
</dbReference>
<evidence type="ECO:0000259" key="3">
    <source>
        <dbReference type="Pfam" id="PF00535"/>
    </source>
</evidence>
<dbReference type="InterPro" id="IPR029044">
    <property type="entry name" value="Nucleotide-diphossugar_trans"/>
</dbReference>
<evidence type="ECO:0000256" key="1">
    <source>
        <dbReference type="ARBA" id="ARBA00022519"/>
    </source>
</evidence>
<feature type="transmembrane region" description="Helical" evidence="2">
    <location>
        <begin position="222"/>
        <end position="239"/>
    </location>
</feature>
<protein>
    <submittedName>
        <fullName evidence="4">Glycosyltransferase family 2 protein</fullName>
    </submittedName>
</protein>
<accession>A0A923K1A3</accession>
<dbReference type="PANTHER" id="PTHR48090">
    <property type="entry name" value="UNDECAPRENYL-PHOSPHATE 4-DEOXY-4-FORMAMIDO-L-ARABINOSE TRANSFERASE-RELATED"/>
    <property type="match status" value="1"/>
</dbReference>
<keyword evidence="1" id="KW-0997">Cell inner membrane</keyword>
<gene>
    <name evidence="4" type="ORF">HU751_11370</name>
</gene>
<keyword evidence="2" id="KW-0472">Membrane</keyword>